<evidence type="ECO:0000259" key="12">
    <source>
        <dbReference type="Pfam" id="PF08540"/>
    </source>
</evidence>
<accession>A0AAV7K9F9</accession>
<dbReference type="InterPro" id="IPR013746">
    <property type="entry name" value="HMG_CoA_synt_C_dom"/>
</dbReference>
<feature type="binding site" evidence="9">
    <location>
        <position position="171"/>
    </location>
    <ligand>
        <name>CoA</name>
        <dbReference type="ChEBI" id="CHEBI:57287"/>
    </ligand>
</feature>
<dbReference type="GO" id="GO:0004421">
    <property type="term" value="F:hydroxymethylglutaryl-CoA synthase activity"/>
    <property type="evidence" value="ECO:0007669"/>
    <property type="project" value="UniProtKB-EC"/>
</dbReference>
<feature type="binding site" evidence="9">
    <location>
        <position position="272"/>
    </location>
    <ligand>
        <name>CoA</name>
        <dbReference type="ChEBI" id="CHEBI:57287"/>
    </ligand>
</feature>
<dbReference type="EMBL" id="JAKMXF010000133">
    <property type="protein sequence ID" value="KAI6656936.1"/>
    <property type="molecule type" value="Genomic_DNA"/>
</dbReference>
<keyword evidence="14" id="KW-1185">Reference proteome</keyword>
<evidence type="ECO:0000256" key="8">
    <source>
        <dbReference type="PIRSR" id="PIRSR610122-1"/>
    </source>
</evidence>
<dbReference type="GO" id="GO:0006084">
    <property type="term" value="P:acetyl-CoA metabolic process"/>
    <property type="evidence" value="ECO:0007669"/>
    <property type="project" value="InterPro"/>
</dbReference>
<sequence length="473" mass="52788">MAHSIEEMSNKHSTGTWPDDVGILALEIYIPKLSVSQEALEKHDEVDTGKYTIGLGQSHMGFCNDLEDINSLALTVVHNLLESYNVSPAEVGWLEVGTETIVDKSKSTKSVLMQLFTDAGNSNIEGLDTTNACFGATQGMFNALAWVESSAWDGRYAIVVAGDIAVYAEGNARPTGGAGAVAMLIGPHAPLVIDRGVRYTHMEHVYDFYKPNLSSEYPIVDGKLSIQCFLRSLDTCYAGYRDKYRSKYDSDFSLETGDYYLFHSPFTKLVQKSIARMMFNDLLTEQDPDTSETGKYAGCDLFKDMTLHETYENREVMEKFKKLSKNIFTFKTDPTLLVAREVGNIYTGSVYGGIASLLTGVTAEELNTKQLVLFSYGSGLAASMYGIRCQLNQGSKFSLEKLINRHKSLPEKLQSRTQLLPKDFEGVLKLRETTHHLPSYTPVSDLSSLYPGTYYLENCDEKHRRYYNRVPAS</sequence>
<keyword evidence="10" id="KW-0753">Steroid metabolism</keyword>
<evidence type="ECO:0000313" key="14">
    <source>
        <dbReference type="Proteomes" id="UP001165289"/>
    </source>
</evidence>
<dbReference type="FunFam" id="3.40.47.10:FF:000008">
    <property type="entry name" value="3-hydroxy-3-methylglutaryl coenzyme A synthase"/>
    <property type="match status" value="1"/>
</dbReference>
<evidence type="ECO:0000256" key="9">
    <source>
        <dbReference type="PIRSR" id="PIRSR610122-2"/>
    </source>
</evidence>
<comment type="similarity">
    <text evidence="2 10">Belongs to the thiolase-like superfamily. HMG-CoA synthase family.</text>
</comment>
<evidence type="ECO:0000256" key="2">
    <source>
        <dbReference type="ARBA" id="ARBA00007061"/>
    </source>
</evidence>
<feature type="active site" description="Proton donor/acceptor" evidence="8">
    <location>
        <position position="99"/>
    </location>
</feature>
<dbReference type="EC" id="2.3.3.10" evidence="3 10"/>
<evidence type="ECO:0000256" key="6">
    <source>
        <dbReference type="ARBA" id="ARBA00023011"/>
    </source>
</evidence>
<comment type="pathway">
    <text evidence="1 10">Metabolic intermediate biosynthesis; (R)-mevalonate biosynthesis; (R)-mevalonate from acetyl-CoA: step 2/3.</text>
</comment>
<dbReference type="AlphaFoldDB" id="A0AAV7K9F9"/>
<keyword evidence="10" id="KW-0444">Lipid biosynthesis</keyword>
<comment type="function">
    <text evidence="10">Catalyzes the condensation of acetyl-CoA with acetoacetyl-CoA to form HMG-CoA.</text>
</comment>
<protein>
    <recommendedName>
        <fullName evidence="3 10">Hydroxymethylglutaryl-CoA synthase</fullName>
        <shortName evidence="10">HMG-CoA synthase</shortName>
        <ecNumber evidence="3 10">2.3.3.10</ecNumber>
    </recommendedName>
    <alternativeName>
        <fullName evidence="10">3-hydroxy-3-methylglutaryl coenzyme A synthase</fullName>
    </alternativeName>
</protein>
<feature type="domain" description="Hydroxymethylglutaryl-coenzyme A synthase C-terminal" evidence="12">
    <location>
        <begin position="191"/>
        <end position="469"/>
    </location>
</feature>
<feature type="active site" description="Proton donor/acceptor" evidence="8">
    <location>
        <position position="263"/>
    </location>
</feature>
<feature type="active site" description="Acyl-thioester intermediate" evidence="8">
    <location>
        <position position="133"/>
    </location>
</feature>
<dbReference type="GO" id="GO:0016126">
    <property type="term" value="P:sterol biosynthetic process"/>
    <property type="evidence" value="ECO:0007669"/>
    <property type="project" value="UniProtKB-KW"/>
</dbReference>
<gene>
    <name evidence="13" type="ORF">LOD99_16238</name>
</gene>
<feature type="binding site" evidence="9">
    <location>
        <position position="268"/>
    </location>
    <ligand>
        <name>CoA</name>
        <dbReference type="ChEBI" id="CHEBI:57287"/>
    </ligand>
</feature>
<feature type="domain" description="Hydroxymethylglutaryl-coenzyme A synthase N-terminal" evidence="11">
    <location>
        <begin position="17"/>
        <end position="190"/>
    </location>
</feature>
<feature type="binding site" evidence="9">
    <location>
        <position position="225"/>
    </location>
    <ligand>
        <name>CoA</name>
        <dbReference type="ChEBI" id="CHEBI:57287"/>
    </ligand>
</feature>
<dbReference type="Gene3D" id="3.40.47.10">
    <property type="match status" value="1"/>
</dbReference>
<dbReference type="Pfam" id="PF01154">
    <property type="entry name" value="HMG_CoA_synt_N"/>
    <property type="match status" value="1"/>
</dbReference>
<dbReference type="GO" id="GO:0010142">
    <property type="term" value="P:farnesyl diphosphate biosynthetic process, mevalonate pathway"/>
    <property type="evidence" value="ECO:0007669"/>
    <property type="project" value="InterPro"/>
</dbReference>
<keyword evidence="10" id="KW-0443">Lipid metabolism</keyword>
<evidence type="ECO:0000313" key="13">
    <source>
        <dbReference type="EMBL" id="KAI6656936.1"/>
    </source>
</evidence>
<dbReference type="Pfam" id="PF08540">
    <property type="entry name" value="HMG_CoA_synt_C"/>
    <property type="match status" value="1"/>
</dbReference>
<proteinExistence type="inferred from homology"/>
<dbReference type="SUPFAM" id="SSF53901">
    <property type="entry name" value="Thiolase-like"/>
    <property type="match status" value="2"/>
</dbReference>
<evidence type="ECO:0000256" key="4">
    <source>
        <dbReference type="ARBA" id="ARBA00022679"/>
    </source>
</evidence>
<organism evidence="13 14">
    <name type="scientific">Oopsacas minuta</name>
    <dbReference type="NCBI Taxonomy" id="111878"/>
    <lineage>
        <taxon>Eukaryota</taxon>
        <taxon>Metazoa</taxon>
        <taxon>Porifera</taxon>
        <taxon>Hexactinellida</taxon>
        <taxon>Hexasterophora</taxon>
        <taxon>Lyssacinosida</taxon>
        <taxon>Leucopsacidae</taxon>
        <taxon>Oopsacas</taxon>
    </lineage>
</organism>
<evidence type="ECO:0000256" key="1">
    <source>
        <dbReference type="ARBA" id="ARBA00005218"/>
    </source>
</evidence>
<dbReference type="CDD" id="cd00827">
    <property type="entry name" value="init_cond_enzymes"/>
    <property type="match status" value="1"/>
</dbReference>
<evidence type="ECO:0000256" key="5">
    <source>
        <dbReference type="ARBA" id="ARBA00022955"/>
    </source>
</evidence>
<dbReference type="InterPro" id="IPR010122">
    <property type="entry name" value="HMG_CoA_synthase_euk"/>
</dbReference>
<keyword evidence="6 10" id="KW-0756">Sterol biosynthesis</keyword>
<name>A0AAV7K9F9_9METZ</name>
<keyword evidence="10" id="KW-1207">Sterol metabolism</keyword>
<comment type="caution">
    <text evidence="13">The sequence shown here is derived from an EMBL/GenBank/DDBJ whole genome shotgun (WGS) entry which is preliminary data.</text>
</comment>
<keyword evidence="5 10" id="KW-0752">Steroid biosynthesis</keyword>
<dbReference type="PANTHER" id="PTHR43323:SF2">
    <property type="entry name" value="HYDROXYMETHYLGLUTARYL-COA SYNTHASE"/>
    <property type="match status" value="1"/>
</dbReference>
<evidence type="ECO:0000259" key="11">
    <source>
        <dbReference type="Pfam" id="PF01154"/>
    </source>
</evidence>
<reference evidence="13 14" key="1">
    <citation type="journal article" date="2023" name="BMC Biol.">
        <title>The compact genome of the sponge Oopsacas minuta (Hexactinellida) is lacking key metazoan core genes.</title>
        <authorList>
            <person name="Santini S."/>
            <person name="Schenkelaars Q."/>
            <person name="Jourda C."/>
            <person name="Duchesne M."/>
            <person name="Belahbib H."/>
            <person name="Rocher C."/>
            <person name="Selva M."/>
            <person name="Riesgo A."/>
            <person name="Vervoort M."/>
            <person name="Leys S.P."/>
            <person name="Kodjabachian L."/>
            <person name="Le Bivic A."/>
            <person name="Borchiellini C."/>
            <person name="Claverie J.M."/>
            <person name="Renard E."/>
        </authorList>
    </citation>
    <scope>NUCLEOTIDE SEQUENCE [LARGE SCALE GENOMIC DNA]</scope>
    <source>
        <strain evidence="13">SPO-2</strain>
    </source>
</reference>
<comment type="catalytic activity">
    <reaction evidence="7">
        <text>acetoacetyl-CoA + acetyl-CoA + H2O = (3S)-3-hydroxy-3-methylglutaryl-CoA + CoA + H(+)</text>
        <dbReference type="Rhea" id="RHEA:10188"/>
        <dbReference type="ChEBI" id="CHEBI:15377"/>
        <dbReference type="ChEBI" id="CHEBI:15378"/>
        <dbReference type="ChEBI" id="CHEBI:43074"/>
        <dbReference type="ChEBI" id="CHEBI:57286"/>
        <dbReference type="ChEBI" id="CHEBI:57287"/>
        <dbReference type="ChEBI" id="CHEBI:57288"/>
        <dbReference type="EC" id="2.3.3.10"/>
    </reaction>
    <physiologicalReaction direction="left-to-right" evidence="7">
        <dbReference type="Rhea" id="RHEA:10189"/>
    </physiologicalReaction>
</comment>
<evidence type="ECO:0000256" key="3">
    <source>
        <dbReference type="ARBA" id="ARBA00012978"/>
    </source>
</evidence>
<dbReference type="NCBIfam" id="TIGR01833">
    <property type="entry name" value="HMG-CoA-S_euk"/>
    <property type="match status" value="1"/>
</dbReference>
<dbReference type="InterPro" id="IPR013528">
    <property type="entry name" value="HMG_CoA_synth_N"/>
</dbReference>
<evidence type="ECO:0000256" key="10">
    <source>
        <dbReference type="RuleBase" id="RU364071"/>
    </source>
</evidence>
<dbReference type="InterPro" id="IPR016039">
    <property type="entry name" value="Thiolase-like"/>
</dbReference>
<keyword evidence="4 10" id="KW-0808">Transferase</keyword>
<evidence type="ECO:0000256" key="7">
    <source>
        <dbReference type="ARBA" id="ARBA00049887"/>
    </source>
</evidence>
<dbReference type="PANTHER" id="PTHR43323">
    <property type="entry name" value="3-HYDROXY-3-METHYLGLUTARYL COENZYME A SYNTHASE"/>
    <property type="match status" value="1"/>
</dbReference>
<dbReference type="Proteomes" id="UP001165289">
    <property type="component" value="Unassembled WGS sequence"/>
</dbReference>